<dbReference type="Proteomes" id="UP000050514">
    <property type="component" value="Unassembled WGS sequence"/>
</dbReference>
<dbReference type="Gene3D" id="3.40.50.150">
    <property type="entry name" value="Vaccinia Virus protein VP39"/>
    <property type="match status" value="1"/>
</dbReference>
<evidence type="ECO:0000313" key="2">
    <source>
        <dbReference type="EMBL" id="KPL76260.1"/>
    </source>
</evidence>
<reference evidence="2 3" key="1">
    <citation type="submission" date="2015-07" db="EMBL/GenBank/DDBJ databases">
        <title>Draft genome of Bellilinea caldifistulae DSM 17877.</title>
        <authorList>
            <person name="Hemp J."/>
            <person name="Ward L.M."/>
            <person name="Pace L.A."/>
            <person name="Fischer W.W."/>
        </authorList>
    </citation>
    <scope>NUCLEOTIDE SEQUENCE [LARGE SCALE GENOMIC DNA]</scope>
    <source>
        <strain evidence="2 3">GOMI-1</strain>
    </source>
</reference>
<dbReference type="SUPFAM" id="SSF158997">
    <property type="entry name" value="Trm112p-like"/>
    <property type="match status" value="1"/>
</dbReference>
<organism evidence="2 3">
    <name type="scientific">Bellilinea caldifistulae</name>
    <dbReference type="NCBI Taxonomy" id="360411"/>
    <lineage>
        <taxon>Bacteria</taxon>
        <taxon>Bacillati</taxon>
        <taxon>Chloroflexota</taxon>
        <taxon>Anaerolineae</taxon>
        <taxon>Anaerolineales</taxon>
        <taxon>Anaerolineaceae</taxon>
        <taxon>Bellilinea</taxon>
    </lineage>
</organism>
<evidence type="ECO:0000313" key="3">
    <source>
        <dbReference type="Proteomes" id="UP000050514"/>
    </source>
</evidence>
<proteinExistence type="predicted"/>
<dbReference type="CDD" id="cd02440">
    <property type="entry name" value="AdoMet_MTases"/>
    <property type="match status" value="1"/>
</dbReference>
<protein>
    <recommendedName>
        <fullName evidence="1">Methyltransferase type 11 domain-containing protein</fullName>
    </recommendedName>
</protein>
<comment type="caution">
    <text evidence="2">The sequence shown here is derived from an EMBL/GenBank/DDBJ whole genome shotgun (WGS) entry which is preliminary data.</text>
</comment>
<dbReference type="AlphaFoldDB" id="A0A0P6X1I2"/>
<dbReference type="EMBL" id="LGHJ01000012">
    <property type="protein sequence ID" value="KPL76260.1"/>
    <property type="molecule type" value="Genomic_DNA"/>
</dbReference>
<gene>
    <name evidence="2" type="ORF">AC812_06155</name>
</gene>
<evidence type="ECO:0000259" key="1">
    <source>
        <dbReference type="Pfam" id="PF08241"/>
    </source>
</evidence>
<dbReference type="STRING" id="360411.AC812_06155"/>
<name>A0A0P6X1I2_9CHLR</name>
<dbReference type="Pfam" id="PF08241">
    <property type="entry name" value="Methyltransf_11"/>
    <property type="match status" value="1"/>
</dbReference>
<sequence length="294" mass="33801">MTSQPPICDYEGSDYQQRFWEQGGRAYEDAVEAVALRRLLPPKGRLMLELGAGAGRNTPRYAGFEQVVLLDYSRTQLEQARARLGDGPRYRFVAADIYHLPFVPSLFDGATMIRTLHHMAEPRRALENVQRVLQDNAVFILEFANKQNLKAILRYWLRRQTWSPFSPEPVEFAPLNFDFHPATVRSWLHQCGFAIERTLTVSHFRFDLLKRLIPLPILVGMDSLAQWSGNWWQLSPSVFVGCRAKKDSPSRPVNGFFACPVCQTPLEDTPPLITCPNCARQYPVENQIYDFRLK</sequence>
<dbReference type="GO" id="GO:0008757">
    <property type="term" value="F:S-adenosylmethionine-dependent methyltransferase activity"/>
    <property type="evidence" value="ECO:0007669"/>
    <property type="project" value="InterPro"/>
</dbReference>
<feature type="domain" description="Methyltransferase type 11" evidence="1">
    <location>
        <begin position="48"/>
        <end position="140"/>
    </location>
</feature>
<keyword evidence="3" id="KW-1185">Reference proteome</keyword>
<accession>A0A0P6X1I2</accession>
<dbReference type="OrthoDB" id="9804312at2"/>
<dbReference type="InterPro" id="IPR013216">
    <property type="entry name" value="Methyltransf_11"/>
</dbReference>
<dbReference type="RefSeq" id="WP_061919173.1">
    <property type="nucleotide sequence ID" value="NZ_DF967971.1"/>
</dbReference>
<dbReference type="InterPro" id="IPR029063">
    <property type="entry name" value="SAM-dependent_MTases_sf"/>
</dbReference>
<dbReference type="SUPFAM" id="SSF53335">
    <property type="entry name" value="S-adenosyl-L-methionine-dependent methyltransferases"/>
    <property type="match status" value="1"/>
</dbReference>